<name>A0A0H5RMX9_9EUKA</name>
<evidence type="ECO:0008006" key="11">
    <source>
        <dbReference type="Google" id="ProtNLM"/>
    </source>
</evidence>
<evidence type="ECO:0000256" key="6">
    <source>
        <dbReference type="ARBA" id="ARBA00023128"/>
    </source>
</evidence>
<keyword evidence="4" id="KW-0999">Mitochondrion inner membrane</keyword>
<dbReference type="PANTHER" id="PTHR15415:SF7">
    <property type="entry name" value="MICOS COMPLEX SUBUNIT MIC60"/>
    <property type="match status" value="1"/>
</dbReference>
<protein>
    <recommendedName>
        <fullName evidence="11">Mitofilin</fullName>
    </recommendedName>
</protein>
<feature type="compositionally biased region" description="Polar residues" evidence="8">
    <location>
        <begin position="147"/>
        <end position="157"/>
    </location>
</feature>
<dbReference type="GO" id="GO:0042407">
    <property type="term" value="P:cristae formation"/>
    <property type="evidence" value="ECO:0007669"/>
    <property type="project" value="TreeGrafter"/>
</dbReference>
<reference evidence="10" key="1">
    <citation type="submission" date="2015-04" db="EMBL/GenBank/DDBJ databases">
        <title>The genome sequence of the plant pathogenic Rhizarian Plasmodiophora brassicae reveals insights in its biotrophic life cycle and the origin of chitin synthesis.</title>
        <authorList>
            <person name="Schwelm A."/>
            <person name="Fogelqvist J."/>
            <person name="Knaust A."/>
            <person name="Julke S."/>
            <person name="Lilja T."/>
            <person name="Dhandapani V."/>
            <person name="Bonilla-Rosso G."/>
            <person name="Karlsson M."/>
            <person name="Shevchenko A."/>
            <person name="Choi S.R."/>
            <person name="Kim H.G."/>
            <person name="Park J.Y."/>
            <person name="Lim Y.P."/>
            <person name="Ludwig-Muller J."/>
            <person name="Dixelius C."/>
        </authorList>
    </citation>
    <scope>NUCLEOTIDE SEQUENCE</scope>
    <source>
        <tissue evidence="10">Potato root galls</tissue>
    </source>
</reference>
<keyword evidence="7 9" id="KW-0472">Membrane</keyword>
<keyword evidence="5 9" id="KW-1133">Transmembrane helix</keyword>
<evidence type="ECO:0000256" key="4">
    <source>
        <dbReference type="ARBA" id="ARBA00022792"/>
    </source>
</evidence>
<dbReference type="Pfam" id="PF09731">
    <property type="entry name" value="Mitofilin"/>
    <property type="match status" value="1"/>
</dbReference>
<organism evidence="10">
    <name type="scientific">Spongospora subterranea</name>
    <dbReference type="NCBI Taxonomy" id="70186"/>
    <lineage>
        <taxon>Eukaryota</taxon>
        <taxon>Sar</taxon>
        <taxon>Rhizaria</taxon>
        <taxon>Endomyxa</taxon>
        <taxon>Phytomyxea</taxon>
        <taxon>Plasmodiophorida</taxon>
        <taxon>Plasmodiophoridae</taxon>
        <taxon>Spongospora</taxon>
    </lineage>
</organism>
<dbReference type="GO" id="GO:0061617">
    <property type="term" value="C:MICOS complex"/>
    <property type="evidence" value="ECO:0007669"/>
    <property type="project" value="TreeGrafter"/>
</dbReference>
<comment type="similarity">
    <text evidence="2">Belongs to the MICOS complex subunit Mic60 family.</text>
</comment>
<evidence type="ECO:0000313" key="10">
    <source>
        <dbReference type="EMBL" id="CRZ10094.1"/>
    </source>
</evidence>
<evidence type="ECO:0000256" key="9">
    <source>
        <dbReference type="SAM" id="Phobius"/>
    </source>
</evidence>
<evidence type="ECO:0000256" key="3">
    <source>
        <dbReference type="ARBA" id="ARBA00022692"/>
    </source>
</evidence>
<evidence type="ECO:0000256" key="1">
    <source>
        <dbReference type="ARBA" id="ARBA00004273"/>
    </source>
</evidence>
<keyword evidence="3 9" id="KW-0812">Transmembrane</keyword>
<sequence>MIKFGSCKPLIRFASKKAVNGKTPASISDVKELASPPLVNGKVIPDNGTKRSWLRTVSSVLAVPMFVGGVGIALYIKDDNFRSVVTDYGSKIFQSFSVFHRKAWQSLLSNIPGSDQHEPSKTTGSMKDDYQLRRIEDVSSEDLEEAVSTNSMGNNSERPPEPHQAVIVHTLLQQREAKLREEFDEVINERVENLIRPTLVLREKEIFSKLEQHLYEQKKAIENEIAAERASRFERMNEMNKKAVALDVLMNEHDLQLKQSRQAHALVVIANRLDKDLESAIPFTAAWSQLESLKNDQVISAAVNSVPKEIVNRGINSFAQLKTRFKQMSRSYRRAALTSPDAGIFEQLLAAVCSCLLLERNAYDYGSDDFAKIQRAYFFMGQADLQSVVAEIESLDPRGASYDMSRDWLKDAKNRLLVSQTMHLLKLYASELSLNSSRWSSSS</sequence>
<feature type="region of interest" description="Disordered" evidence="8">
    <location>
        <begin position="140"/>
        <end position="161"/>
    </location>
</feature>
<evidence type="ECO:0000256" key="2">
    <source>
        <dbReference type="ARBA" id="ARBA00010877"/>
    </source>
</evidence>
<evidence type="ECO:0000256" key="8">
    <source>
        <dbReference type="SAM" id="MobiDB-lite"/>
    </source>
</evidence>
<dbReference type="AlphaFoldDB" id="A0A0H5RMX9"/>
<dbReference type="EMBL" id="HACM01009652">
    <property type="protein sequence ID" value="CRZ10094.1"/>
    <property type="molecule type" value="Transcribed_RNA"/>
</dbReference>
<accession>A0A0H5RMX9</accession>
<comment type="subcellular location">
    <subcellularLocation>
        <location evidence="1">Mitochondrion inner membrane</location>
    </subcellularLocation>
</comment>
<proteinExistence type="inferred from homology"/>
<dbReference type="InterPro" id="IPR019133">
    <property type="entry name" value="MIC60"/>
</dbReference>
<evidence type="ECO:0000256" key="5">
    <source>
        <dbReference type="ARBA" id="ARBA00022989"/>
    </source>
</evidence>
<evidence type="ECO:0000256" key="7">
    <source>
        <dbReference type="ARBA" id="ARBA00023136"/>
    </source>
</evidence>
<dbReference type="PANTHER" id="PTHR15415">
    <property type="entry name" value="MITOFILIN"/>
    <property type="match status" value="1"/>
</dbReference>
<keyword evidence="6" id="KW-0496">Mitochondrion</keyword>
<feature type="transmembrane region" description="Helical" evidence="9">
    <location>
        <begin position="57"/>
        <end position="76"/>
    </location>
</feature>